<dbReference type="AlphaFoldDB" id="A0A9P9A1A1"/>
<evidence type="ECO:0000256" key="3">
    <source>
        <dbReference type="ARBA" id="ARBA00022801"/>
    </source>
</evidence>
<feature type="compositionally biased region" description="Acidic residues" evidence="5">
    <location>
        <begin position="279"/>
        <end position="290"/>
    </location>
</feature>
<keyword evidence="3" id="KW-0378">Hydrolase</keyword>
<feature type="compositionally biased region" description="Polar residues" evidence="5">
    <location>
        <begin position="262"/>
        <end position="275"/>
    </location>
</feature>
<reference evidence="7" key="1">
    <citation type="journal article" date="2021" name="Nat. Commun.">
        <title>Genetic determinants of endophytism in the Arabidopsis root mycobiome.</title>
        <authorList>
            <person name="Mesny F."/>
            <person name="Miyauchi S."/>
            <person name="Thiergart T."/>
            <person name="Pickel B."/>
            <person name="Atanasova L."/>
            <person name="Karlsson M."/>
            <person name="Huettel B."/>
            <person name="Barry K.W."/>
            <person name="Haridas S."/>
            <person name="Chen C."/>
            <person name="Bauer D."/>
            <person name="Andreopoulos W."/>
            <person name="Pangilinan J."/>
            <person name="LaButti K."/>
            <person name="Riley R."/>
            <person name="Lipzen A."/>
            <person name="Clum A."/>
            <person name="Drula E."/>
            <person name="Henrissat B."/>
            <person name="Kohler A."/>
            <person name="Grigoriev I.V."/>
            <person name="Martin F.M."/>
            <person name="Hacquard S."/>
        </authorList>
    </citation>
    <scope>NUCLEOTIDE SEQUENCE</scope>
    <source>
        <strain evidence="7">MPI-SDFR-AT-0073</strain>
    </source>
</reference>
<dbReference type="EMBL" id="JAGPXC010000002">
    <property type="protein sequence ID" value="KAH6656810.1"/>
    <property type="molecule type" value="Genomic_DNA"/>
</dbReference>
<feature type="compositionally biased region" description="Acidic residues" evidence="5">
    <location>
        <begin position="341"/>
        <end position="350"/>
    </location>
</feature>
<dbReference type="GeneID" id="70135580"/>
<dbReference type="GO" id="GO:0006508">
    <property type="term" value="P:proteolysis"/>
    <property type="evidence" value="ECO:0007669"/>
    <property type="project" value="UniProtKB-KW"/>
</dbReference>
<gene>
    <name evidence="7" type="ORF">BKA67DRAFT_655118</name>
</gene>
<feature type="region of interest" description="Disordered" evidence="5">
    <location>
        <begin position="420"/>
        <end position="441"/>
    </location>
</feature>
<keyword evidence="4" id="KW-0788">Thiol protease</keyword>
<dbReference type="Gene3D" id="3.40.395.10">
    <property type="entry name" value="Adenoviral Proteinase, Chain A"/>
    <property type="match status" value="1"/>
</dbReference>
<evidence type="ECO:0000256" key="4">
    <source>
        <dbReference type="ARBA" id="ARBA00022807"/>
    </source>
</evidence>
<dbReference type="GO" id="GO:0016929">
    <property type="term" value="F:deSUMOylase activity"/>
    <property type="evidence" value="ECO:0007669"/>
    <property type="project" value="TreeGrafter"/>
</dbReference>
<feature type="region of interest" description="Disordered" evidence="5">
    <location>
        <begin position="238"/>
        <end position="374"/>
    </location>
</feature>
<dbReference type="GO" id="GO:0005634">
    <property type="term" value="C:nucleus"/>
    <property type="evidence" value="ECO:0007669"/>
    <property type="project" value="TreeGrafter"/>
</dbReference>
<proteinExistence type="inferred from homology"/>
<organism evidence="7 8">
    <name type="scientific">Truncatella angustata</name>
    <dbReference type="NCBI Taxonomy" id="152316"/>
    <lineage>
        <taxon>Eukaryota</taxon>
        <taxon>Fungi</taxon>
        <taxon>Dikarya</taxon>
        <taxon>Ascomycota</taxon>
        <taxon>Pezizomycotina</taxon>
        <taxon>Sordariomycetes</taxon>
        <taxon>Xylariomycetidae</taxon>
        <taxon>Amphisphaeriales</taxon>
        <taxon>Sporocadaceae</taxon>
        <taxon>Truncatella</taxon>
    </lineage>
</organism>
<feature type="compositionally biased region" description="Basic and acidic residues" evidence="5">
    <location>
        <begin position="548"/>
        <end position="575"/>
    </location>
</feature>
<dbReference type="PANTHER" id="PTHR12606:SF141">
    <property type="entry name" value="GH15225P-RELATED"/>
    <property type="match status" value="1"/>
</dbReference>
<dbReference type="Proteomes" id="UP000758603">
    <property type="component" value="Unassembled WGS sequence"/>
</dbReference>
<dbReference type="PANTHER" id="PTHR12606">
    <property type="entry name" value="SENTRIN/SUMO-SPECIFIC PROTEASE"/>
    <property type="match status" value="1"/>
</dbReference>
<evidence type="ECO:0000313" key="8">
    <source>
        <dbReference type="Proteomes" id="UP000758603"/>
    </source>
</evidence>
<sequence>MDMSKHLEVRGAHHRARALARDVGAPYLPYKYAPAGLRTHKPRSNTFRAPNPHGARFQLPGKTKVSLPNDTPTPPSTRPLKRSFTQQLDDDSPTASHTIYRELEENLLNLKELSTQFRRVGQVKHTQRIPFHKSNYNYPDFHSLCRPLSQRPKKPATQQNQRQPQQPGQQPLQQPDALGFEALPEPQPTQSVHFLARAGMGITNTIVSAGKAIVSYPLKLLWPSQEHPQVQPTLQNVSLNSNGEEVPSGDGIQAPKRRRLAEQQTGSSAQGQNGATKEDYDDDYNNDDGNDTNWAARYRPSNGVTTNNADLSFPNASYDPMDLDEDDGIAGNEAPCAGSESENDATDEENGPVTTHSPITSDSEFSSHDTQSPQIQELMEQNLDPLRLTELVATGQPTALIALPDTYAYRSPELIEQNLNQSCPDKPVTTGSPRTATNNKPDRRFLDMPEEWQNDENAEIQVCHESFDAAYAAEQEATMRRKKSIISYCSNEENEDNVRKASKRVFGVSRSRKMPANIGSRYKNPRDFFDNEEKHSIQGVGALQANPRRLEEDDKARQAAESKEKEEAEARRRQEADAQLAKLGLRTANRPFITPLSSQWDDKVTAATQRGSGSVKTCPPENLDLSARDFSRMVPQTEWLNDNCVQAATQFGAEYINKAAGVTIKKDTPKCVALNSFFWAQLLTNGVQKKERMLKRVWGLTPQNFLDVESIIVPINEHSHWTFVLIRPQRREIAYVDSFQQRNEFRLNKIREFVAAFLGDKFEDADWKEVVFKSPRQSNSYDCGMFVITNSILLALGLDPNTYEQEDLPLQRRRIAAVILNGGFNGDFSLSSL</sequence>
<feature type="compositionally biased region" description="Polar residues" evidence="5">
    <location>
        <begin position="83"/>
        <end position="93"/>
    </location>
</feature>
<dbReference type="SUPFAM" id="SSF54001">
    <property type="entry name" value="Cysteine proteinases"/>
    <property type="match status" value="1"/>
</dbReference>
<name>A0A9P9A1A1_9PEZI</name>
<dbReference type="InterPro" id="IPR003653">
    <property type="entry name" value="Peptidase_C48_C"/>
</dbReference>
<comment type="similarity">
    <text evidence="1">Belongs to the peptidase C48 family.</text>
</comment>
<protein>
    <recommendedName>
        <fullName evidence="6">Ubiquitin-like protease family profile domain-containing protein</fullName>
    </recommendedName>
</protein>
<keyword evidence="2" id="KW-0645">Protease</keyword>
<evidence type="ECO:0000313" key="7">
    <source>
        <dbReference type="EMBL" id="KAH6656810.1"/>
    </source>
</evidence>
<feature type="compositionally biased region" description="Low complexity" evidence="5">
    <location>
        <begin position="158"/>
        <end position="174"/>
    </location>
</feature>
<feature type="domain" description="Ubiquitin-like protease family profile" evidence="6">
    <location>
        <begin position="623"/>
        <end position="794"/>
    </location>
</feature>
<feature type="region of interest" description="Disordered" evidence="5">
    <location>
        <begin position="539"/>
        <end position="575"/>
    </location>
</feature>
<dbReference type="OrthoDB" id="1939479at2759"/>
<feature type="compositionally biased region" description="Polar residues" evidence="5">
    <location>
        <begin position="420"/>
        <end position="439"/>
    </location>
</feature>
<evidence type="ECO:0000256" key="1">
    <source>
        <dbReference type="ARBA" id="ARBA00005234"/>
    </source>
</evidence>
<feature type="region of interest" description="Disordered" evidence="5">
    <location>
        <begin position="142"/>
        <end position="174"/>
    </location>
</feature>
<dbReference type="RefSeq" id="XP_045961044.1">
    <property type="nucleotide sequence ID" value="XM_046106689.1"/>
</dbReference>
<dbReference type="InterPro" id="IPR038765">
    <property type="entry name" value="Papain-like_cys_pep_sf"/>
</dbReference>
<comment type="caution">
    <text evidence="7">The sequence shown here is derived from an EMBL/GenBank/DDBJ whole genome shotgun (WGS) entry which is preliminary data.</text>
</comment>
<dbReference type="GO" id="GO:0016926">
    <property type="term" value="P:protein desumoylation"/>
    <property type="evidence" value="ECO:0007669"/>
    <property type="project" value="TreeGrafter"/>
</dbReference>
<feature type="compositionally biased region" description="Polar residues" evidence="5">
    <location>
        <begin position="352"/>
        <end position="374"/>
    </location>
</feature>
<evidence type="ECO:0000259" key="6">
    <source>
        <dbReference type="PROSITE" id="PS50600"/>
    </source>
</evidence>
<accession>A0A9P9A1A1</accession>
<feature type="region of interest" description="Disordered" evidence="5">
    <location>
        <begin position="36"/>
        <end position="93"/>
    </location>
</feature>
<evidence type="ECO:0000256" key="2">
    <source>
        <dbReference type="ARBA" id="ARBA00022670"/>
    </source>
</evidence>
<evidence type="ECO:0000256" key="5">
    <source>
        <dbReference type="SAM" id="MobiDB-lite"/>
    </source>
</evidence>
<keyword evidence="8" id="KW-1185">Reference proteome</keyword>
<dbReference type="PROSITE" id="PS50600">
    <property type="entry name" value="ULP_PROTEASE"/>
    <property type="match status" value="1"/>
</dbReference>
<dbReference type="Pfam" id="PF02902">
    <property type="entry name" value="Peptidase_C48"/>
    <property type="match status" value="1"/>
</dbReference>